<dbReference type="OrthoDB" id="432281at2759"/>
<accession>A0A9D4HLS6</accession>
<dbReference type="SUPFAM" id="SSF48403">
    <property type="entry name" value="Ankyrin repeat"/>
    <property type="match status" value="1"/>
</dbReference>
<keyword evidence="2" id="KW-1185">Reference proteome</keyword>
<protein>
    <submittedName>
        <fullName evidence="1">Uncharacterized protein</fullName>
    </submittedName>
</protein>
<organism evidence="1 2">
    <name type="scientific">Dreissena polymorpha</name>
    <name type="common">Zebra mussel</name>
    <name type="synonym">Mytilus polymorpha</name>
    <dbReference type="NCBI Taxonomy" id="45954"/>
    <lineage>
        <taxon>Eukaryota</taxon>
        <taxon>Metazoa</taxon>
        <taxon>Spiralia</taxon>
        <taxon>Lophotrochozoa</taxon>
        <taxon>Mollusca</taxon>
        <taxon>Bivalvia</taxon>
        <taxon>Autobranchia</taxon>
        <taxon>Heteroconchia</taxon>
        <taxon>Euheterodonta</taxon>
        <taxon>Imparidentia</taxon>
        <taxon>Neoheterodontei</taxon>
        <taxon>Myida</taxon>
        <taxon>Dreissenoidea</taxon>
        <taxon>Dreissenidae</taxon>
        <taxon>Dreissena</taxon>
    </lineage>
</organism>
<proteinExistence type="predicted"/>
<gene>
    <name evidence="1" type="ORF">DPMN_049944</name>
</gene>
<comment type="caution">
    <text evidence="1">The sequence shown here is derived from an EMBL/GenBank/DDBJ whole genome shotgun (WGS) entry which is preliminary data.</text>
</comment>
<dbReference type="AlphaFoldDB" id="A0A9D4HLS6"/>
<reference evidence="1" key="1">
    <citation type="journal article" date="2019" name="bioRxiv">
        <title>The Genome of the Zebra Mussel, Dreissena polymorpha: A Resource for Invasive Species Research.</title>
        <authorList>
            <person name="McCartney M.A."/>
            <person name="Auch B."/>
            <person name="Kono T."/>
            <person name="Mallez S."/>
            <person name="Zhang Y."/>
            <person name="Obille A."/>
            <person name="Becker A."/>
            <person name="Abrahante J.E."/>
            <person name="Garbe J."/>
            <person name="Badalamenti J.P."/>
            <person name="Herman A."/>
            <person name="Mangelson H."/>
            <person name="Liachko I."/>
            <person name="Sullivan S."/>
            <person name="Sone E.D."/>
            <person name="Koren S."/>
            <person name="Silverstein K.A.T."/>
            <person name="Beckman K.B."/>
            <person name="Gohl D.M."/>
        </authorList>
    </citation>
    <scope>NUCLEOTIDE SEQUENCE</scope>
    <source>
        <strain evidence="1">Duluth1</strain>
        <tissue evidence="1">Whole animal</tissue>
    </source>
</reference>
<dbReference type="Gene3D" id="1.25.40.20">
    <property type="entry name" value="Ankyrin repeat-containing domain"/>
    <property type="match status" value="1"/>
</dbReference>
<evidence type="ECO:0000313" key="1">
    <source>
        <dbReference type="EMBL" id="KAH3724134.1"/>
    </source>
</evidence>
<dbReference type="Proteomes" id="UP000828390">
    <property type="component" value="Unassembled WGS sequence"/>
</dbReference>
<name>A0A9D4HLS6_DREPO</name>
<dbReference type="InterPro" id="IPR036770">
    <property type="entry name" value="Ankyrin_rpt-contain_sf"/>
</dbReference>
<sequence length="313" mass="35098">MELLSTPPTALPVVREQTQFVVRTFPSDQLGLSPEFCRSSLYLAICDRNTQRTLQCIKRGSDVNVTCTKTGNTLLHVIMIEASPMTETKYVPFVYQLSNADVKFDVANLNGVTPIQLAIKLHLLELMVALIKCGATCEVESHLDLITSCSGPVEYEFRSAYRKFGPGYWEPVLEDKAFKVNVLVKSWSRINIQRGGKTLIEFAKEKGAQEKIIKQLMDNEVSIEFAHATIAGDYDRMMHLSHYTVDMETKDYSHKENYFQPYCPLTLYGAAVKYGHKHVLPLLKTGSVDVTVRRPGAQDSGEPEHSSAVCTIL</sequence>
<dbReference type="EMBL" id="JAIWYP010000012">
    <property type="protein sequence ID" value="KAH3724134.1"/>
    <property type="molecule type" value="Genomic_DNA"/>
</dbReference>
<evidence type="ECO:0000313" key="2">
    <source>
        <dbReference type="Proteomes" id="UP000828390"/>
    </source>
</evidence>
<reference evidence="1" key="2">
    <citation type="submission" date="2020-11" db="EMBL/GenBank/DDBJ databases">
        <authorList>
            <person name="McCartney M.A."/>
            <person name="Auch B."/>
            <person name="Kono T."/>
            <person name="Mallez S."/>
            <person name="Becker A."/>
            <person name="Gohl D.M."/>
            <person name="Silverstein K.A.T."/>
            <person name="Koren S."/>
            <person name="Bechman K.B."/>
            <person name="Herman A."/>
            <person name="Abrahante J.E."/>
            <person name="Garbe J."/>
        </authorList>
    </citation>
    <scope>NUCLEOTIDE SEQUENCE</scope>
    <source>
        <strain evidence="1">Duluth1</strain>
        <tissue evidence="1">Whole animal</tissue>
    </source>
</reference>